<organism evidence="1 2">
    <name type="scientific">Aliivibrio fischeri</name>
    <name type="common">Vibrio fischeri</name>
    <dbReference type="NCBI Taxonomy" id="668"/>
    <lineage>
        <taxon>Bacteria</taxon>
        <taxon>Pseudomonadati</taxon>
        <taxon>Pseudomonadota</taxon>
        <taxon>Gammaproteobacteria</taxon>
        <taxon>Vibrionales</taxon>
        <taxon>Vibrionaceae</taxon>
        <taxon>Aliivibrio</taxon>
    </lineage>
</organism>
<proteinExistence type="predicted"/>
<evidence type="ECO:0000313" key="2">
    <source>
        <dbReference type="Proteomes" id="UP000321787"/>
    </source>
</evidence>
<sequence length="49" mass="5847">MKQYHSTFKIYIQGIHSRTDIKRNLNTVYNSEGIEIFLENEKKQSTIQT</sequence>
<dbReference type="AlphaFoldDB" id="A0A510UMR5"/>
<reference evidence="1 2" key="1">
    <citation type="submission" date="2019-07" db="EMBL/GenBank/DDBJ databases">
        <title>Whole genome shotgun sequence of Aliivibrio fischeri NBRC 101058.</title>
        <authorList>
            <person name="Hosoyama A."/>
            <person name="Uohara A."/>
            <person name="Ohji S."/>
            <person name="Ichikawa N."/>
        </authorList>
    </citation>
    <scope>NUCLEOTIDE SEQUENCE [LARGE SCALE GENOMIC DNA]</scope>
    <source>
        <strain evidence="1 2">NBRC 101058</strain>
    </source>
</reference>
<dbReference type="Proteomes" id="UP000321787">
    <property type="component" value="Unassembled WGS sequence"/>
</dbReference>
<gene>
    <name evidence="1" type="ORF">AFI02nite_40080</name>
</gene>
<protein>
    <submittedName>
        <fullName evidence="1">Uncharacterized protein</fullName>
    </submittedName>
</protein>
<comment type="caution">
    <text evidence="1">The sequence shown here is derived from an EMBL/GenBank/DDBJ whole genome shotgun (WGS) entry which is preliminary data.</text>
</comment>
<dbReference type="EMBL" id="BJTZ01000051">
    <property type="protein sequence ID" value="GEK15972.1"/>
    <property type="molecule type" value="Genomic_DNA"/>
</dbReference>
<name>A0A510UMR5_ALIFS</name>
<accession>A0A510UMR5</accession>
<evidence type="ECO:0000313" key="1">
    <source>
        <dbReference type="EMBL" id="GEK15972.1"/>
    </source>
</evidence>